<feature type="domain" description="Phospholipid/glycerol acyltransferase" evidence="5">
    <location>
        <begin position="55"/>
        <end position="167"/>
    </location>
</feature>
<proteinExistence type="inferred from homology"/>
<dbReference type="SUPFAM" id="SSF69593">
    <property type="entry name" value="Glycerol-3-phosphate (1)-acyltransferase"/>
    <property type="match status" value="1"/>
</dbReference>
<sequence>MLDTPSPASPVRQREPLISLVLYHLFKWPVVSPMLHLYFRGRIYGVEQVPQKGPLLVVANHASDFDPPILANCVQRPVSYMAKEELFHVPVLGRAIRLYGAYPVKRGSADRSAIRAALAQLEAGWAVGVFLQGTRTADARIPDPKLGAALLAAKAQVPLLPVSLWGTQAIVPKGSKFPQPVPVTVRIGELITPPISTKREELEAVTQQCVTVIHALHDLGR</sequence>
<evidence type="ECO:0000256" key="3">
    <source>
        <dbReference type="ARBA" id="ARBA00023315"/>
    </source>
</evidence>
<dbReference type="GO" id="GO:0006654">
    <property type="term" value="P:phosphatidic acid biosynthetic process"/>
    <property type="evidence" value="ECO:0007669"/>
    <property type="project" value="TreeGrafter"/>
</dbReference>
<dbReference type="EMBL" id="CP053586">
    <property type="protein sequence ID" value="WNZ26065.1"/>
    <property type="molecule type" value="Genomic_DNA"/>
</dbReference>
<dbReference type="CDD" id="cd07989">
    <property type="entry name" value="LPLAT_AGPAT-like"/>
    <property type="match status" value="1"/>
</dbReference>
<evidence type="ECO:0000259" key="5">
    <source>
        <dbReference type="SMART" id="SM00563"/>
    </source>
</evidence>
<dbReference type="GO" id="GO:0003841">
    <property type="term" value="F:1-acylglycerol-3-phosphate O-acyltransferase activity"/>
    <property type="evidence" value="ECO:0007669"/>
    <property type="project" value="UniProtKB-UniRule"/>
</dbReference>
<dbReference type="Pfam" id="PF01553">
    <property type="entry name" value="Acyltransferase"/>
    <property type="match status" value="1"/>
</dbReference>
<keyword evidence="4" id="KW-0444">Lipid biosynthesis</keyword>
<dbReference type="SMART" id="SM00563">
    <property type="entry name" value="PlsC"/>
    <property type="match status" value="1"/>
</dbReference>
<dbReference type="AlphaFoldDB" id="A0AA96WJ17"/>
<gene>
    <name evidence="6" type="ORF">HJG54_26715</name>
</gene>
<organism evidence="6">
    <name type="scientific">Leptolyngbya sp. NK1-12</name>
    <dbReference type="NCBI Taxonomy" id="2547451"/>
    <lineage>
        <taxon>Bacteria</taxon>
        <taxon>Bacillati</taxon>
        <taxon>Cyanobacteriota</taxon>
        <taxon>Cyanophyceae</taxon>
        <taxon>Leptolyngbyales</taxon>
        <taxon>Leptolyngbyaceae</taxon>
        <taxon>Leptolyngbya group</taxon>
        <taxon>Leptolyngbya</taxon>
    </lineage>
</organism>
<dbReference type="GO" id="GO:0016020">
    <property type="term" value="C:membrane"/>
    <property type="evidence" value="ECO:0007669"/>
    <property type="project" value="InterPro"/>
</dbReference>
<keyword evidence="4" id="KW-1208">Phospholipid metabolism</keyword>
<dbReference type="InterPro" id="IPR004552">
    <property type="entry name" value="AGP_acyltrans"/>
</dbReference>
<dbReference type="EC" id="2.3.1.51" evidence="4"/>
<evidence type="ECO:0000256" key="2">
    <source>
        <dbReference type="ARBA" id="ARBA00022679"/>
    </source>
</evidence>
<keyword evidence="4" id="KW-0443">Lipid metabolism</keyword>
<evidence type="ECO:0000256" key="4">
    <source>
        <dbReference type="RuleBase" id="RU361267"/>
    </source>
</evidence>
<comment type="domain">
    <text evidence="4">The HXXXXD motif is essential for acyltransferase activity and may constitute the binding site for the phosphate moiety of the glycerol-3-phosphate.</text>
</comment>
<protein>
    <recommendedName>
        <fullName evidence="4">1-acyl-sn-glycerol-3-phosphate acyltransferase</fullName>
        <ecNumber evidence="4">2.3.1.51</ecNumber>
    </recommendedName>
</protein>
<comment type="catalytic activity">
    <reaction evidence="4">
        <text>a 1-acyl-sn-glycero-3-phosphate + an acyl-CoA = a 1,2-diacyl-sn-glycero-3-phosphate + CoA</text>
        <dbReference type="Rhea" id="RHEA:19709"/>
        <dbReference type="ChEBI" id="CHEBI:57287"/>
        <dbReference type="ChEBI" id="CHEBI:57970"/>
        <dbReference type="ChEBI" id="CHEBI:58342"/>
        <dbReference type="ChEBI" id="CHEBI:58608"/>
        <dbReference type="EC" id="2.3.1.51"/>
    </reaction>
</comment>
<dbReference type="NCBIfam" id="TIGR00530">
    <property type="entry name" value="AGP_acyltrn"/>
    <property type="match status" value="1"/>
</dbReference>
<keyword evidence="2 4" id="KW-0808">Transferase</keyword>
<dbReference type="RefSeq" id="WP_316432254.1">
    <property type="nucleotide sequence ID" value="NZ_CP053586.1"/>
</dbReference>
<accession>A0AA96WJ17</accession>
<evidence type="ECO:0000313" key="6">
    <source>
        <dbReference type="EMBL" id="WNZ26065.1"/>
    </source>
</evidence>
<keyword evidence="4" id="KW-0594">Phospholipid biosynthesis</keyword>
<dbReference type="InterPro" id="IPR002123">
    <property type="entry name" value="Plipid/glycerol_acylTrfase"/>
</dbReference>
<evidence type="ECO:0000256" key="1">
    <source>
        <dbReference type="ARBA" id="ARBA00008655"/>
    </source>
</evidence>
<name>A0AA96WJ17_9CYAN</name>
<keyword evidence="3 4" id="KW-0012">Acyltransferase</keyword>
<dbReference type="PANTHER" id="PTHR10434:SF11">
    <property type="entry name" value="1-ACYL-SN-GLYCEROL-3-PHOSPHATE ACYLTRANSFERASE"/>
    <property type="match status" value="1"/>
</dbReference>
<comment type="similarity">
    <text evidence="1 4">Belongs to the 1-acyl-sn-glycerol-3-phosphate acyltransferase family.</text>
</comment>
<dbReference type="PANTHER" id="PTHR10434">
    <property type="entry name" value="1-ACYL-SN-GLYCEROL-3-PHOSPHATE ACYLTRANSFERASE"/>
    <property type="match status" value="1"/>
</dbReference>
<reference evidence="6" key="1">
    <citation type="submission" date="2020-05" db="EMBL/GenBank/DDBJ databases">
        <authorList>
            <person name="Zhu T."/>
            <person name="Keshari N."/>
            <person name="Lu X."/>
        </authorList>
    </citation>
    <scope>NUCLEOTIDE SEQUENCE</scope>
    <source>
        <strain evidence="6">NK1-12</strain>
    </source>
</reference>